<accession>A0A6J4DY08</accession>
<evidence type="ECO:0008006" key="6">
    <source>
        <dbReference type="Google" id="ProtNLM"/>
    </source>
</evidence>
<proteinExistence type="predicted"/>
<feature type="signal peptide" evidence="1">
    <location>
        <begin position="1"/>
        <end position="18"/>
    </location>
</feature>
<keyword evidence="5" id="KW-1185">Reference proteome</keyword>
<dbReference type="RefSeq" id="WP_173178558.1">
    <property type="nucleotide sequence ID" value="NZ_AP023189.1"/>
</dbReference>
<dbReference type="AlphaFoldDB" id="A0A6J4DY08"/>
<protein>
    <recommendedName>
        <fullName evidence="6">DUF2059 domain-containing protein</fullName>
    </recommendedName>
</protein>
<evidence type="ECO:0000256" key="1">
    <source>
        <dbReference type="SAM" id="SignalP"/>
    </source>
</evidence>
<dbReference type="KEGG" id="ptw:TUM18999_02290"/>
<evidence type="ECO:0000313" key="2">
    <source>
        <dbReference type="EMBL" id="BCG22038.1"/>
    </source>
</evidence>
<dbReference type="EMBL" id="AP023189">
    <property type="protein sequence ID" value="BCG22038.1"/>
    <property type="molecule type" value="Genomic_DNA"/>
</dbReference>
<sequence>MRALLALPLLLGSLTAFAAPKPDDLAKAFELAGVRLLCEQSGPLLQRGAPERYLKQLNKAFEADAMCRDLAAAVAPKVSAEQLAEVEAALDSPLAQRFTAAERDVGEGLASYRTQLASKPPRADRLELVRRLDRAARTTDLAALLRYEVGKTLAMLTLRQRGEKIGEKALAEQTAKQAEGIRASSEQAVESFMLYAYRQMPSDDVRAYAELYERPAVKQLLELSLEALPGVFAKRRALLK</sequence>
<keyword evidence="1" id="KW-0732">Signal</keyword>
<evidence type="ECO:0000313" key="4">
    <source>
        <dbReference type="Proteomes" id="UP000509383"/>
    </source>
</evidence>
<evidence type="ECO:0000313" key="3">
    <source>
        <dbReference type="EMBL" id="GJN52743.1"/>
    </source>
</evidence>
<dbReference type="EMBL" id="BQKM01000004">
    <property type="protein sequence ID" value="GJN52743.1"/>
    <property type="molecule type" value="Genomic_DNA"/>
</dbReference>
<feature type="chain" id="PRO_5027043361" description="DUF2059 domain-containing protein" evidence="1">
    <location>
        <begin position="19"/>
        <end position="240"/>
    </location>
</feature>
<reference evidence="2 4" key="1">
    <citation type="submission" date="2020-05" db="EMBL/GenBank/DDBJ databases">
        <title>Characterization of novel class B3 metallo-beta-lactamase from novel Pseudomonas species.</title>
        <authorList>
            <person name="Yamada K."/>
            <person name="Aoki K."/>
            <person name="Ishii Y."/>
        </authorList>
    </citation>
    <scope>NUCLEOTIDE SEQUENCE [LARGE SCALE GENOMIC DNA]</scope>
    <source>
        <strain evidence="2 4">TUM18999</strain>
        <strain evidence="3 5">TUM20286</strain>
    </source>
</reference>
<organism evidence="2 4">
    <name type="scientific">Pseudomonas tohonis</name>
    <dbReference type="NCBI Taxonomy" id="2725477"/>
    <lineage>
        <taxon>Bacteria</taxon>
        <taxon>Pseudomonadati</taxon>
        <taxon>Pseudomonadota</taxon>
        <taxon>Gammaproteobacteria</taxon>
        <taxon>Pseudomonadales</taxon>
        <taxon>Pseudomonadaceae</taxon>
        <taxon>Pseudomonas</taxon>
    </lineage>
</organism>
<dbReference type="Proteomes" id="UP001054892">
    <property type="component" value="Unassembled WGS sequence"/>
</dbReference>
<gene>
    <name evidence="2" type="ORF">TUM18999_02290</name>
    <name evidence="3" type="ORF">TUM20286_24950</name>
</gene>
<name>A0A6J4DY08_9PSED</name>
<dbReference type="Proteomes" id="UP000509383">
    <property type="component" value="Chromosome"/>
</dbReference>
<evidence type="ECO:0000313" key="5">
    <source>
        <dbReference type="Proteomes" id="UP001054892"/>
    </source>
</evidence>